<organism evidence="3 4">
    <name type="scientific">Haemonchus contortus</name>
    <name type="common">Barber pole worm</name>
    <dbReference type="NCBI Taxonomy" id="6289"/>
    <lineage>
        <taxon>Eukaryota</taxon>
        <taxon>Metazoa</taxon>
        <taxon>Ecdysozoa</taxon>
        <taxon>Nematoda</taxon>
        <taxon>Chromadorea</taxon>
        <taxon>Rhabditida</taxon>
        <taxon>Rhabditina</taxon>
        <taxon>Rhabditomorpha</taxon>
        <taxon>Strongyloidea</taxon>
        <taxon>Trichostrongylidae</taxon>
        <taxon>Haemonchus</taxon>
    </lineage>
</organism>
<protein>
    <submittedName>
        <fullName evidence="4">Transmembrane protein</fullName>
    </submittedName>
</protein>
<name>A0A7I4Z5N0_HAECO</name>
<feature type="chain" id="PRO_5029621543" evidence="2">
    <location>
        <begin position="19"/>
        <end position="135"/>
    </location>
</feature>
<sequence>MVGEFALTMGVLATSVCADVMYAIGLKKKELAALDALNTTTAVEEESIKSGTETLVSSPGIYSPAVLLDKTSLVDTRRNPGKYPTVKIKTFIERLGRREDFELKPTGTSDTSKHAGMDSMIEKEKSSRSSVLVEL</sequence>
<dbReference type="AlphaFoldDB" id="A0A7I4Z5N0"/>
<keyword evidence="2" id="KW-0732">Signal</keyword>
<evidence type="ECO:0000256" key="2">
    <source>
        <dbReference type="SAM" id="SignalP"/>
    </source>
</evidence>
<feature type="compositionally biased region" description="Basic and acidic residues" evidence="1">
    <location>
        <begin position="111"/>
        <end position="127"/>
    </location>
</feature>
<dbReference type="Proteomes" id="UP000025227">
    <property type="component" value="Unplaced"/>
</dbReference>
<dbReference type="WBParaSite" id="HCON_00192210-00001">
    <property type="protein sequence ID" value="HCON_00192210-00001"/>
    <property type="gene ID" value="HCON_00192210"/>
</dbReference>
<evidence type="ECO:0000256" key="1">
    <source>
        <dbReference type="SAM" id="MobiDB-lite"/>
    </source>
</evidence>
<evidence type="ECO:0000313" key="4">
    <source>
        <dbReference type="WBParaSite" id="HCON_00192210-00001"/>
    </source>
</evidence>
<feature type="region of interest" description="Disordered" evidence="1">
    <location>
        <begin position="102"/>
        <end position="135"/>
    </location>
</feature>
<reference evidence="4" key="1">
    <citation type="submission" date="2020-12" db="UniProtKB">
        <authorList>
            <consortium name="WormBaseParasite"/>
        </authorList>
    </citation>
    <scope>IDENTIFICATION</scope>
    <source>
        <strain evidence="4">MHco3</strain>
    </source>
</reference>
<keyword evidence="3" id="KW-1185">Reference proteome</keyword>
<accession>A0A7I4Z5N0</accession>
<dbReference type="OrthoDB" id="10335045at2759"/>
<dbReference type="OMA" id="SKHAGMD"/>
<evidence type="ECO:0000313" key="3">
    <source>
        <dbReference type="Proteomes" id="UP000025227"/>
    </source>
</evidence>
<proteinExistence type="predicted"/>
<feature type="signal peptide" evidence="2">
    <location>
        <begin position="1"/>
        <end position="18"/>
    </location>
</feature>